<feature type="compositionally biased region" description="Basic residues" evidence="1">
    <location>
        <begin position="1019"/>
        <end position="1029"/>
    </location>
</feature>
<dbReference type="GeneID" id="25312861"/>
<dbReference type="RefSeq" id="XP_013331779.1">
    <property type="nucleotide sequence ID" value="XM_013476325.1"/>
</dbReference>
<gene>
    <name evidence="2" type="ORF">T310_0807</name>
</gene>
<feature type="region of interest" description="Disordered" evidence="1">
    <location>
        <begin position="983"/>
        <end position="1029"/>
    </location>
</feature>
<sequence length="1029" mass="117161">MHILLDISLDCVLRSDFAAAIQFTAAIRFDIESTGPEESLLRFLESLQVYSCQTVETITIYLSDSSLRFDVEKILQSKARTQHLQNLKHLRITYPRLPHGSMTRVRCSGGDISIISNTGRWISSSAIAASLAPLLNQLIDNSLRKLRYECRSSFLLAGLTPSLSWELATCLPLEILEYFSTRQTEIYSLTFVSRDNYCAGQSKQHHEAVRRLQKLQEISCLCHRRTDIELLQTCLEVNAHHLSTLAVSFFWSFDLKSSCLDGVVGMRLPALRDLRLRRAPLPTTLKTSQTCIFSNLHTLMLQECEDTSSFLEILADSGQKIQLRALELTFPDLLEPGAVQGIVKLLNAFQGLQELFYLAVDVENFSDSIASGILHHQSSLRRLVYHERQTLFLDNNYFDSYKGEADYSHELDLRSLNINPDQDVASFERAELRQLLSKCHLECLGLCERPEVLMNVKKKLGLIVTLGVGCSIIAKLLMTSLWSTVPASSPFTSAHACHTSPTSLILPAVVIWTRWSIFHASVAIISNSRDILEFMLFLTLRRQRKPFKQALCLMCSSPQAWKLSICIYRPIPHSDNKETMTSVIGDAKTLFFSPFALRPRENGQQSSHEPGALSPTPIKRQSTFKSMQKPIPYAPTFSTKTKPASEPSDKLIKTDRAALLDHNQYKQARPKTKELLQVYNMDPQQDAIDHILEGVESIQNLTSDTVEALRNMIVGKMVIDKFKVKFEEFTIWSNKNDLGGIEYDSYLESIIIEARQGPVHGETVNVISNWFREVVGKVQEEDSVNLKTYQNKTFCLTSGKYRGSFKAPDSSIVEKGSLRPLIALEVAFSSTRKDLLEDAKAWLYGTNNITELVVAIDIKEQSGENNSKEEDSFWGLSDPEILQHFETDDALAAHIVRWDQDHGNCSLVGTFTAEMWFCTRETCHPDSIQLPPSLWTYVFSLSKPLQKKFCKLEDKLPLEALERQLRDSLEYYREDRASVQAYNKRKALEEAEERRKQREDQKRKQQDHQELPQTSRAQRAGKRQKRYEE</sequence>
<protein>
    <submittedName>
        <fullName evidence="2">Uncharacterized protein</fullName>
    </submittedName>
</protein>
<evidence type="ECO:0000313" key="2">
    <source>
        <dbReference type="EMBL" id="KKA25167.1"/>
    </source>
</evidence>
<dbReference type="OrthoDB" id="4522601at2759"/>
<organism evidence="2 3">
    <name type="scientific">Rasamsonia emersonii (strain ATCC 16479 / CBS 393.64 / IMI 116815)</name>
    <dbReference type="NCBI Taxonomy" id="1408163"/>
    <lineage>
        <taxon>Eukaryota</taxon>
        <taxon>Fungi</taxon>
        <taxon>Dikarya</taxon>
        <taxon>Ascomycota</taxon>
        <taxon>Pezizomycotina</taxon>
        <taxon>Eurotiomycetes</taxon>
        <taxon>Eurotiomycetidae</taxon>
        <taxon>Eurotiales</taxon>
        <taxon>Trichocomaceae</taxon>
        <taxon>Rasamsonia</taxon>
    </lineage>
</organism>
<feature type="compositionally biased region" description="Basic and acidic residues" evidence="1">
    <location>
        <begin position="986"/>
        <end position="1010"/>
    </location>
</feature>
<evidence type="ECO:0000256" key="1">
    <source>
        <dbReference type="SAM" id="MobiDB-lite"/>
    </source>
</evidence>
<keyword evidence="3" id="KW-1185">Reference proteome</keyword>
<accession>A0A0F4Z3U2</accession>
<proteinExistence type="predicted"/>
<dbReference type="EMBL" id="LASV01000034">
    <property type="protein sequence ID" value="KKA25167.1"/>
    <property type="molecule type" value="Genomic_DNA"/>
</dbReference>
<comment type="caution">
    <text evidence="2">The sequence shown here is derived from an EMBL/GenBank/DDBJ whole genome shotgun (WGS) entry which is preliminary data.</text>
</comment>
<dbReference type="Proteomes" id="UP000053958">
    <property type="component" value="Unassembled WGS sequence"/>
</dbReference>
<name>A0A0F4Z3U2_RASE3</name>
<dbReference type="AlphaFoldDB" id="A0A0F4Z3U2"/>
<evidence type="ECO:0000313" key="3">
    <source>
        <dbReference type="Proteomes" id="UP000053958"/>
    </source>
</evidence>
<reference evidence="2 3" key="1">
    <citation type="submission" date="2015-04" db="EMBL/GenBank/DDBJ databases">
        <authorList>
            <person name="Heijne W.H."/>
            <person name="Fedorova N.D."/>
            <person name="Nierman W.C."/>
            <person name="Vollebregt A.W."/>
            <person name="Zhao Z."/>
            <person name="Wu L."/>
            <person name="Kumar M."/>
            <person name="Stam H."/>
            <person name="van den Berg M.A."/>
            <person name="Pel H.J."/>
        </authorList>
    </citation>
    <scope>NUCLEOTIDE SEQUENCE [LARGE SCALE GENOMIC DNA]</scope>
    <source>
        <strain evidence="2 3">CBS 393.64</strain>
    </source>
</reference>